<dbReference type="PROSITE" id="PS50222">
    <property type="entry name" value="EF_HAND_2"/>
    <property type="match status" value="1"/>
</dbReference>
<feature type="domain" description="EF-hand" evidence="4">
    <location>
        <begin position="559"/>
        <end position="594"/>
    </location>
</feature>
<dbReference type="OrthoDB" id="2122982at2759"/>
<protein>
    <recommendedName>
        <fullName evidence="4">EF-hand domain-containing protein</fullName>
    </recommendedName>
</protein>
<evidence type="ECO:0000313" key="6">
    <source>
        <dbReference type="Proteomes" id="UP000292702"/>
    </source>
</evidence>
<comment type="caution">
    <text evidence="5">The sequence shown here is derived from an EMBL/GenBank/DDBJ whole genome shotgun (WGS) entry which is preliminary data.</text>
</comment>
<gene>
    <name evidence="5" type="ORF">EIP91_000547</name>
</gene>
<dbReference type="SMART" id="SM00054">
    <property type="entry name" value="EFh"/>
    <property type="match status" value="1"/>
</dbReference>
<evidence type="ECO:0000256" key="3">
    <source>
        <dbReference type="SAM" id="MobiDB-lite"/>
    </source>
</evidence>
<sequence length="901" mass="101260">MCVSRPRLYNAFDTLEEQEIDSKLLRIPRAEEFDPQAVVQVSAKNLARKVFRPRRSYTVDYDPSPDPPRIVFSAPPRSYSGPAPMIFPLQPSQPSEGLLALPSMHNGHVGDDSDGRSDHSSDGHISDSGDHGHDDGEGRSEFNKLQIKVQMSMQKATQTAGHTTSSSVGIAVQQTTNTSDTSAPTSGLGIGTILGAASQISQAVGSILPREPDVPAPSMAGFIDGAGVISMLDCVAGLHPFAKPVFGAVKMVYAFYKANKQNKRYVELLSVKIYATVQVLADLQTVTLPTDSSQLQDLVHQISEEIQGCMNSCDTYATQSKAARVLRGPAWQKHFSDYITRFNERRQGLQDTLVHYQVRVSETFKSELKDMRQEIQELQRAMEKSASGSEVQMRAYVHSKGGIKAIRDDDSALRELMSLEGGNITNKKGRFQTSSLDQLKADLSRDITAVISQNLDQFRSKMEIMLKQMDGKLDSIASAQDQILEAVRPGMYGMIENKDLQNLWGEISKSTLSVETSRFVRTLHEHYTQLGTLAMQTPAAGQEAVDTNLSSDAWALHLIRETDLQYIFDAFDEDGSGYVSLAEFNRFAQTLPQDKKWSLPQWLSYWCVGWHMVASVYRGKIHGLLDRMIALRDEVLLGNRSIVDNYLSEISTKLLCTTLGLEIEDRLYSDQVQTKFLDYATQEENRMMQNLKKVNYLIDGPSTVHIITDGVKMEMYLFILVYVLMRKHLSTILLAKDHLLHDNELQEPIRSLEFVFGTIETRVEELSSQFQTYSLDLNEKWTTFARGLYTYHHDFGLLWSTRHVLKRQQPIRSLCMQDMSDLQDDPDPEKSLNPTSGYPGTVDEWTVGHRLGIVRPTVHASITYAGFVHSSVHAFAHPRRYPAARRESRLAFLFRNPACHI</sequence>
<dbReference type="EMBL" id="RWJN01000011">
    <property type="protein sequence ID" value="TCD71048.1"/>
    <property type="molecule type" value="Genomic_DNA"/>
</dbReference>
<dbReference type="PROSITE" id="PS00018">
    <property type="entry name" value="EF_HAND_1"/>
    <property type="match status" value="1"/>
</dbReference>
<dbReference type="InterPro" id="IPR011992">
    <property type="entry name" value="EF-hand-dom_pair"/>
</dbReference>
<evidence type="ECO:0000256" key="2">
    <source>
        <dbReference type="SAM" id="Coils"/>
    </source>
</evidence>
<feature type="compositionally biased region" description="Basic and acidic residues" evidence="3">
    <location>
        <begin position="108"/>
        <end position="139"/>
    </location>
</feature>
<feature type="region of interest" description="Disordered" evidence="3">
    <location>
        <begin position="89"/>
        <end position="139"/>
    </location>
</feature>
<evidence type="ECO:0000313" key="5">
    <source>
        <dbReference type="EMBL" id="TCD71048.1"/>
    </source>
</evidence>
<dbReference type="InterPro" id="IPR002048">
    <property type="entry name" value="EF_hand_dom"/>
</dbReference>
<feature type="coiled-coil region" evidence="2">
    <location>
        <begin position="361"/>
        <end position="388"/>
    </location>
</feature>
<dbReference type="STRING" id="92696.A0A4R0S1D5"/>
<dbReference type="InterPro" id="IPR018247">
    <property type="entry name" value="EF_Hand_1_Ca_BS"/>
</dbReference>
<dbReference type="InterPro" id="IPR059179">
    <property type="entry name" value="MLKL-like_MCAfunc"/>
</dbReference>
<accession>A0A4R0S1D5</accession>
<keyword evidence="6" id="KW-1185">Reference proteome</keyword>
<dbReference type="SUPFAM" id="SSF47473">
    <property type="entry name" value="EF-hand"/>
    <property type="match status" value="1"/>
</dbReference>
<dbReference type="CDD" id="cd21037">
    <property type="entry name" value="MLKL_NTD"/>
    <property type="match status" value="1"/>
</dbReference>
<proteinExistence type="predicted"/>
<evidence type="ECO:0000256" key="1">
    <source>
        <dbReference type="ARBA" id="ARBA00022837"/>
    </source>
</evidence>
<name>A0A4R0S1D5_9APHY</name>
<evidence type="ECO:0000259" key="4">
    <source>
        <dbReference type="PROSITE" id="PS50222"/>
    </source>
</evidence>
<dbReference type="AlphaFoldDB" id="A0A4R0S1D5"/>
<keyword evidence="1" id="KW-0106">Calcium</keyword>
<keyword evidence="2" id="KW-0175">Coiled coil</keyword>
<dbReference type="GO" id="GO:0005509">
    <property type="term" value="F:calcium ion binding"/>
    <property type="evidence" value="ECO:0007669"/>
    <property type="project" value="InterPro"/>
</dbReference>
<dbReference type="Proteomes" id="UP000292702">
    <property type="component" value="Unassembled WGS sequence"/>
</dbReference>
<reference evidence="5 6" key="1">
    <citation type="submission" date="2018-11" db="EMBL/GenBank/DDBJ databases">
        <title>Genome assembly of Steccherinum ochraceum LE-BIN_3174, the white-rot fungus of the Steccherinaceae family (The Residual Polyporoid clade, Polyporales, Basidiomycota).</title>
        <authorList>
            <person name="Fedorova T.V."/>
            <person name="Glazunova O.A."/>
            <person name="Landesman E.O."/>
            <person name="Moiseenko K.V."/>
            <person name="Psurtseva N.V."/>
            <person name="Savinova O.S."/>
            <person name="Shakhova N.V."/>
            <person name="Tyazhelova T.V."/>
            <person name="Vasina D.V."/>
        </authorList>
    </citation>
    <scope>NUCLEOTIDE SEQUENCE [LARGE SCALE GENOMIC DNA]</scope>
    <source>
        <strain evidence="5 6">LE-BIN_3174</strain>
    </source>
</reference>
<feature type="region of interest" description="Disordered" evidence="3">
    <location>
        <begin position="819"/>
        <end position="838"/>
    </location>
</feature>
<organism evidence="5 6">
    <name type="scientific">Steccherinum ochraceum</name>
    <dbReference type="NCBI Taxonomy" id="92696"/>
    <lineage>
        <taxon>Eukaryota</taxon>
        <taxon>Fungi</taxon>
        <taxon>Dikarya</taxon>
        <taxon>Basidiomycota</taxon>
        <taxon>Agaricomycotina</taxon>
        <taxon>Agaricomycetes</taxon>
        <taxon>Polyporales</taxon>
        <taxon>Steccherinaceae</taxon>
        <taxon>Steccherinum</taxon>
    </lineage>
</organism>
<dbReference type="Gene3D" id="1.10.238.10">
    <property type="entry name" value="EF-hand"/>
    <property type="match status" value="1"/>
</dbReference>